<dbReference type="Proteomes" id="UP000256964">
    <property type="component" value="Unassembled WGS sequence"/>
</dbReference>
<feature type="region of interest" description="Disordered" evidence="1">
    <location>
        <begin position="1"/>
        <end position="42"/>
    </location>
</feature>
<evidence type="ECO:0000313" key="3">
    <source>
        <dbReference type="Proteomes" id="UP000256964"/>
    </source>
</evidence>
<feature type="compositionally biased region" description="Basic and acidic residues" evidence="1">
    <location>
        <begin position="389"/>
        <end position="404"/>
    </location>
</feature>
<organism evidence="2 3">
    <name type="scientific">Lentinus brumalis</name>
    <dbReference type="NCBI Taxonomy" id="2498619"/>
    <lineage>
        <taxon>Eukaryota</taxon>
        <taxon>Fungi</taxon>
        <taxon>Dikarya</taxon>
        <taxon>Basidiomycota</taxon>
        <taxon>Agaricomycotina</taxon>
        <taxon>Agaricomycetes</taxon>
        <taxon>Polyporales</taxon>
        <taxon>Polyporaceae</taxon>
        <taxon>Lentinus</taxon>
    </lineage>
</organism>
<gene>
    <name evidence="2" type="ORF">OH76DRAFT_1418376</name>
</gene>
<dbReference type="EMBL" id="KZ857404">
    <property type="protein sequence ID" value="RDX49647.1"/>
    <property type="molecule type" value="Genomic_DNA"/>
</dbReference>
<dbReference type="AlphaFoldDB" id="A0A371DAT9"/>
<name>A0A371DAT9_9APHY</name>
<feature type="region of interest" description="Disordered" evidence="1">
    <location>
        <begin position="384"/>
        <end position="461"/>
    </location>
</feature>
<protein>
    <submittedName>
        <fullName evidence="2">Uncharacterized protein</fullName>
    </submittedName>
</protein>
<accession>A0A371DAT9</accession>
<reference evidence="2 3" key="1">
    <citation type="journal article" date="2018" name="Biotechnol. Biofuels">
        <title>Integrative visual omics of the white-rot fungus Polyporus brumalis exposes the biotechnological potential of its oxidative enzymes for delignifying raw plant biomass.</title>
        <authorList>
            <person name="Miyauchi S."/>
            <person name="Rancon A."/>
            <person name="Drula E."/>
            <person name="Hage H."/>
            <person name="Chaduli D."/>
            <person name="Favel A."/>
            <person name="Grisel S."/>
            <person name="Henrissat B."/>
            <person name="Herpoel-Gimbert I."/>
            <person name="Ruiz-Duenas F.J."/>
            <person name="Chevret D."/>
            <person name="Hainaut M."/>
            <person name="Lin J."/>
            <person name="Wang M."/>
            <person name="Pangilinan J."/>
            <person name="Lipzen A."/>
            <person name="Lesage-Meessen L."/>
            <person name="Navarro D."/>
            <person name="Riley R."/>
            <person name="Grigoriev I.V."/>
            <person name="Zhou S."/>
            <person name="Raouche S."/>
            <person name="Rosso M.N."/>
        </authorList>
    </citation>
    <scope>NUCLEOTIDE SEQUENCE [LARGE SCALE GENOMIC DNA]</scope>
    <source>
        <strain evidence="2 3">BRFM 1820</strain>
    </source>
</reference>
<feature type="compositionally biased region" description="Basic and acidic residues" evidence="1">
    <location>
        <begin position="19"/>
        <end position="31"/>
    </location>
</feature>
<feature type="compositionally biased region" description="Gly residues" evidence="1">
    <location>
        <begin position="451"/>
        <end position="461"/>
    </location>
</feature>
<keyword evidence="3" id="KW-1185">Reference proteome</keyword>
<sequence>MGDARAVTRAVKAGLSAGPEHDTEQESKGESDQESAATRIPRLSLPLAATRFGHLAGGRRQDGSLRLDVRRDTSARHLRPVRHRYWPLTLKFQFTPTQSSLAHYLGHVPGKHPPRPHLLTLRPRVHASPTAVRRRSGHSFTPVHARYRGTYRRLGRTRLAPDVCAVRFNSTGASPAFHDSNLPDSVMTQPSAQSFRPGSGERNALRGPQPWRREGTEAAAKAAVLSWRTEAGRNMVHAVRNHEQATRCRRSMRLSLGTRTRSVTHAQCVPFEEHAYLLLVLLHFSTGLPDAVGAAATTRTRTSPVGAMDKRSAYRDQRDELRTWEISATRQAASHQERVGTCCAVDSACARVPGLCGTAELEARRMAEREMWTYSMTDGLSGELAASGTRKEGSGDVESQESRGKTSKMQDAVVSRTLELLYTPTSGQPPTGSRVRRAAAGTRESQTASGTPGGGRRTCNG</sequence>
<proteinExistence type="predicted"/>
<feature type="region of interest" description="Disordered" evidence="1">
    <location>
        <begin position="188"/>
        <end position="209"/>
    </location>
</feature>
<evidence type="ECO:0000313" key="2">
    <source>
        <dbReference type="EMBL" id="RDX49647.1"/>
    </source>
</evidence>
<evidence type="ECO:0000256" key="1">
    <source>
        <dbReference type="SAM" id="MobiDB-lite"/>
    </source>
</evidence>